<organism evidence="2 3">
    <name type="scientific">Marine Group I thaumarchaeote SCGC AAA799-N04</name>
    <dbReference type="NCBI Taxonomy" id="1502293"/>
    <lineage>
        <taxon>Archaea</taxon>
        <taxon>Nitrososphaerota</taxon>
        <taxon>Marine Group I</taxon>
    </lineage>
</organism>
<evidence type="ECO:0000313" key="2">
    <source>
        <dbReference type="EMBL" id="KEQ56062.1"/>
    </source>
</evidence>
<protein>
    <submittedName>
        <fullName evidence="2">Uncharacterized protein</fullName>
    </submittedName>
</protein>
<accession>A0A081RLI9</accession>
<reference evidence="2 3" key="1">
    <citation type="submission" date="2014-06" db="EMBL/GenBank/DDBJ databases">
        <authorList>
            <person name="Ngugi D.K."/>
            <person name="Blom J."/>
            <person name="Alam I."/>
            <person name="Rashid M."/>
            <person name="Ba Alawi W."/>
            <person name="Zhang G."/>
            <person name="Hikmawan T."/>
            <person name="Guan Y."/>
            <person name="Antunes A."/>
            <person name="Siam R."/>
            <person name="ElDorry H."/>
            <person name="Bajic V."/>
            <person name="Stingl U."/>
        </authorList>
    </citation>
    <scope>NUCLEOTIDE SEQUENCE [LARGE SCALE GENOMIC DNA]</scope>
    <source>
        <strain evidence="2">SCGC AAA799-N04</strain>
    </source>
</reference>
<keyword evidence="3" id="KW-1185">Reference proteome</keyword>
<feature type="transmembrane region" description="Helical" evidence="1">
    <location>
        <begin position="6"/>
        <end position="25"/>
    </location>
</feature>
<dbReference type="PATRIC" id="fig|1502293.3.peg.1409"/>
<dbReference type="EMBL" id="JOKN01000035">
    <property type="protein sequence ID" value="KEQ56062.1"/>
    <property type="molecule type" value="Genomic_DNA"/>
</dbReference>
<keyword evidence="1" id="KW-1133">Transmembrane helix</keyword>
<dbReference type="Proteomes" id="UP000028059">
    <property type="component" value="Unassembled WGS sequence"/>
</dbReference>
<comment type="caution">
    <text evidence="2">The sequence shown here is derived from an EMBL/GenBank/DDBJ whole genome shotgun (WGS) entry which is preliminary data.</text>
</comment>
<gene>
    <name evidence="2" type="ORF">AAA799N04_01525</name>
</gene>
<dbReference type="AlphaFoldDB" id="A0A081RLI9"/>
<sequence>MRPIVPLSIVVVVAIIVGIMGTSNYDIYVTERDQRNLQLAVDDCKKLFPQGMDQEECITKSLDVFGTDYQKEQWNQRDIYSINP</sequence>
<name>A0A081RLI9_9ARCH</name>
<keyword evidence="1" id="KW-0812">Transmembrane</keyword>
<evidence type="ECO:0000313" key="3">
    <source>
        <dbReference type="Proteomes" id="UP000028059"/>
    </source>
</evidence>
<evidence type="ECO:0000256" key="1">
    <source>
        <dbReference type="SAM" id="Phobius"/>
    </source>
</evidence>
<proteinExistence type="predicted"/>
<keyword evidence="1" id="KW-0472">Membrane</keyword>